<reference evidence="2 3" key="1">
    <citation type="journal article" date="2019" name="Int. J. Syst. Evol. Microbiol.">
        <title>The Global Catalogue of Microorganisms (GCM) 10K type strain sequencing project: providing services to taxonomists for standard genome sequencing and annotation.</title>
        <authorList>
            <consortium name="The Broad Institute Genomics Platform"/>
            <consortium name="The Broad Institute Genome Sequencing Center for Infectious Disease"/>
            <person name="Wu L."/>
            <person name="Ma J."/>
        </authorList>
    </citation>
    <scope>NUCLEOTIDE SEQUENCE [LARGE SCALE GENOMIC DNA]</scope>
    <source>
        <strain evidence="2 3">CGMCC 1.12121</strain>
    </source>
</reference>
<dbReference type="PANTHER" id="PTHR10859:SF91">
    <property type="entry name" value="DOLICHYL-PHOSPHATE BETA-GLUCOSYLTRANSFERASE"/>
    <property type="match status" value="1"/>
</dbReference>
<feature type="domain" description="Glycosyltransferase 2-like" evidence="1">
    <location>
        <begin position="7"/>
        <end position="126"/>
    </location>
</feature>
<dbReference type="RefSeq" id="WP_256421319.1">
    <property type="nucleotide sequence ID" value="NZ_JANHDI010000007.1"/>
</dbReference>
<dbReference type="Pfam" id="PF00535">
    <property type="entry name" value="Glycos_transf_2"/>
    <property type="match status" value="1"/>
</dbReference>
<dbReference type="PANTHER" id="PTHR10859">
    <property type="entry name" value="GLYCOSYL TRANSFERASE"/>
    <property type="match status" value="1"/>
</dbReference>
<evidence type="ECO:0000313" key="3">
    <source>
        <dbReference type="Proteomes" id="UP001597085"/>
    </source>
</evidence>
<keyword evidence="3" id="KW-1185">Reference proteome</keyword>
<proteinExistence type="predicted"/>
<dbReference type="Proteomes" id="UP001597085">
    <property type="component" value="Unassembled WGS sequence"/>
</dbReference>
<organism evidence="2 3">
    <name type="scientific">Halobellus rarus</name>
    <dbReference type="NCBI Taxonomy" id="1126237"/>
    <lineage>
        <taxon>Archaea</taxon>
        <taxon>Methanobacteriati</taxon>
        <taxon>Methanobacteriota</taxon>
        <taxon>Stenosarchaea group</taxon>
        <taxon>Halobacteria</taxon>
        <taxon>Halobacteriales</taxon>
        <taxon>Haloferacaceae</taxon>
        <taxon>Halobellus</taxon>
    </lineage>
</organism>
<dbReference type="Gene3D" id="3.90.550.10">
    <property type="entry name" value="Spore Coat Polysaccharide Biosynthesis Protein SpsA, Chain A"/>
    <property type="match status" value="1"/>
</dbReference>
<gene>
    <name evidence="2" type="ORF">ACFSBX_02725</name>
</gene>
<dbReference type="AlphaFoldDB" id="A0ABD6CKG8"/>
<evidence type="ECO:0000259" key="1">
    <source>
        <dbReference type="Pfam" id="PF00535"/>
    </source>
</evidence>
<protein>
    <submittedName>
        <fullName evidence="2">Glycosyltransferase</fullName>
        <ecNumber evidence="2">2.4.-.-</ecNumber>
    </submittedName>
</protein>
<dbReference type="EMBL" id="JBHUDK010000002">
    <property type="protein sequence ID" value="MFD1597874.1"/>
    <property type="molecule type" value="Genomic_DNA"/>
</dbReference>
<evidence type="ECO:0000313" key="2">
    <source>
        <dbReference type="EMBL" id="MFD1597874.1"/>
    </source>
</evidence>
<dbReference type="InterPro" id="IPR029044">
    <property type="entry name" value="Nucleotide-diphossugar_trans"/>
</dbReference>
<dbReference type="InterPro" id="IPR001173">
    <property type="entry name" value="Glyco_trans_2-like"/>
</dbReference>
<accession>A0ABD6CKG8</accession>
<keyword evidence="2" id="KW-0328">Glycosyltransferase</keyword>
<dbReference type="GO" id="GO:0016757">
    <property type="term" value="F:glycosyltransferase activity"/>
    <property type="evidence" value="ECO:0007669"/>
    <property type="project" value="UniProtKB-KW"/>
</dbReference>
<name>A0ABD6CKG8_9EURY</name>
<sequence>MTRSVGIVVPAYRPDPERLGGYLHALCERLDPAVVRVEVDAPRPDLRERLGSLPDCVEFSAVDGRRGKGAAITAGFEALAADVDVLAFADADGSTPADSFAAVVDAVASGEYDLATGSRRHPEADIASHQTFARRRLGDGFAWLARRFLDVQLHDYQCGAKALTADAWRRIRGHLYEPGFAWDIELLSVAGALDYRIGEIPVRWEDRPESTVSTVGTTLRLARALVTSRHRARLLREDRVHELLAARKANEPSLVDRLAAADAAEPPEAD</sequence>
<comment type="caution">
    <text evidence="2">The sequence shown here is derived from an EMBL/GenBank/DDBJ whole genome shotgun (WGS) entry which is preliminary data.</text>
</comment>
<dbReference type="SUPFAM" id="SSF53448">
    <property type="entry name" value="Nucleotide-diphospho-sugar transferases"/>
    <property type="match status" value="1"/>
</dbReference>
<keyword evidence="2" id="KW-0808">Transferase</keyword>
<dbReference type="EC" id="2.4.-.-" evidence="2"/>